<feature type="compositionally biased region" description="Polar residues" evidence="1">
    <location>
        <begin position="136"/>
        <end position="150"/>
    </location>
</feature>
<dbReference type="InterPro" id="IPR003593">
    <property type="entry name" value="AAA+_ATPase"/>
</dbReference>
<reference evidence="3 4" key="1">
    <citation type="submission" date="2014-04" db="EMBL/GenBank/DDBJ databases">
        <authorList>
            <consortium name="DOE Joint Genome Institute"/>
            <person name="Kuo A."/>
            <person name="Kohler A."/>
            <person name="Nagy L.G."/>
            <person name="Floudas D."/>
            <person name="Copeland A."/>
            <person name="Barry K.W."/>
            <person name="Cichocki N."/>
            <person name="Veneault-Fourrey C."/>
            <person name="LaButti K."/>
            <person name="Lindquist E.A."/>
            <person name="Lipzen A."/>
            <person name="Lundell T."/>
            <person name="Morin E."/>
            <person name="Murat C."/>
            <person name="Sun H."/>
            <person name="Tunlid A."/>
            <person name="Henrissat B."/>
            <person name="Grigoriev I.V."/>
            <person name="Hibbett D.S."/>
            <person name="Martin F."/>
            <person name="Nordberg H.P."/>
            <person name="Cantor M.N."/>
            <person name="Hua S.X."/>
        </authorList>
    </citation>
    <scope>NUCLEOTIDE SEQUENCE [LARGE SCALE GENOMIC DNA]</scope>
    <source>
        <strain evidence="3 4">Foug A</strain>
    </source>
</reference>
<dbReference type="Gene3D" id="3.40.50.300">
    <property type="entry name" value="P-loop containing nucleotide triphosphate hydrolases"/>
    <property type="match status" value="1"/>
</dbReference>
<accession>A0A0C3DBL2</accession>
<dbReference type="HOGENOM" id="CLU_014669_0_0_1"/>
<evidence type="ECO:0000313" key="3">
    <source>
        <dbReference type="EMBL" id="KIM53794.1"/>
    </source>
</evidence>
<dbReference type="InterPro" id="IPR003959">
    <property type="entry name" value="ATPase_AAA_core"/>
</dbReference>
<feature type="region of interest" description="Disordered" evidence="1">
    <location>
        <begin position="1"/>
        <end position="39"/>
    </location>
</feature>
<dbReference type="SUPFAM" id="SSF52540">
    <property type="entry name" value="P-loop containing nucleoside triphosphate hydrolases"/>
    <property type="match status" value="1"/>
</dbReference>
<dbReference type="EMBL" id="KN822170">
    <property type="protein sequence ID" value="KIM53794.1"/>
    <property type="molecule type" value="Genomic_DNA"/>
</dbReference>
<keyword evidence="4" id="KW-1185">Reference proteome</keyword>
<feature type="region of interest" description="Disordered" evidence="1">
    <location>
        <begin position="55"/>
        <end position="183"/>
    </location>
</feature>
<evidence type="ECO:0000256" key="1">
    <source>
        <dbReference type="SAM" id="MobiDB-lite"/>
    </source>
</evidence>
<feature type="domain" description="AAA+ ATPase" evidence="2">
    <location>
        <begin position="477"/>
        <end position="690"/>
    </location>
</feature>
<dbReference type="SMART" id="SM00382">
    <property type="entry name" value="AAA"/>
    <property type="match status" value="1"/>
</dbReference>
<dbReference type="Pfam" id="PF00004">
    <property type="entry name" value="AAA"/>
    <property type="match status" value="1"/>
</dbReference>
<dbReference type="STRING" id="1036808.A0A0C3DBL2"/>
<sequence>MPERRRGRATRAAKPSVQTSLRDHFQKNGSPDAHEDSVTQTELLVQNSPEVIHISLDSSDDDSPELRADSQAQNSELRPKRILNMTTKQGHSTGKLFPIFTRQHREEAPPEIIDVDGDETDTASEYGLSEAELPPLSSQTSSRSDFSHLTPSSRQPSLPPPSPSLDGRPTTFDPDAPCTDKSTAFYIPKRKLAPQTRTRWDSGNVPPFPDEESQHVRGLQHSYSASGPPLQTRSCSRSQTRCDACSLDFLRQNTHDVTDAFDASQLWTPCDHLSSKPGEGRLQSSNAIPQPLRTSPKPDMTIEMWVHRFRPKRAEEVLGNEQHALYLRNWLRTLELQLQDKQTADPGSMNSQCTNNKQTGKCDTTAPQPRGGKRPRVIREVAQTRGRKKRRLDSDDELDDFIVCSDGDEGSGPDAALLETEDEFAFCQQTLSRIHGREEPPSQRSVLPEPEQLPASSNRILCDANSPHEDDVFPDTVTNTLLIAGPPGCGKTAAIYACAEELGWDVFEVYPGTGRRSAANLDFLVGDVGKNHIIQVAQERSARKTMKVAQEARAPLAALFSKGSRGEPKPVAGAATRGSKGTPTDIEGDRCSDATNATTVPRLPPEILSTDMDSHLPKPTAGGPNSIVRQSLVLLEEVDILFKDDTSFWPAVVNLIRECKRPVVMTCNDLRLVPHAILPLQTVLVFEPCPSPMAVSYLQSLTLAEGWLVPREDLMALYETTHTINGIDMPESPLYPRTEPLPCPDLRRTITQLQMLCSSAARGSTSDMLQGTREATGHVRRSGQPISAESNATCLPSTERHLWRRMSKHADLLSFVNSNLCRTPLRTLEALSFAATEPTPDDEVGHRLLFMDAPLSDTRQGLVFAHHDELIAQDAIRLSRGVHEELATDPTATSINPAASLTRDETEIFRSRVAYQSQIMGALQDIIQPPGPLMPQSSVFLDYIPWVRYMVMVDDDLERVALEEMSRGKSGRTTRNSMKTRHIRNINLDERQQEVLCRTRLDGKYQGTIERAVQEGRQ</sequence>
<dbReference type="InterPro" id="IPR027417">
    <property type="entry name" value="P-loop_NTPase"/>
</dbReference>
<feature type="compositionally biased region" description="Polar residues" evidence="1">
    <location>
        <begin position="348"/>
        <end position="367"/>
    </location>
</feature>
<dbReference type="GO" id="GO:0005634">
    <property type="term" value="C:nucleus"/>
    <property type="evidence" value="ECO:0007669"/>
    <property type="project" value="TreeGrafter"/>
</dbReference>
<gene>
    <name evidence="3" type="ORF">SCLCIDRAFT_31602</name>
</gene>
<dbReference type="GO" id="GO:0005524">
    <property type="term" value="F:ATP binding"/>
    <property type="evidence" value="ECO:0007669"/>
    <property type="project" value="InterPro"/>
</dbReference>
<proteinExistence type="predicted"/>
<dbReference type="OrthoDB" id="9996895at2759"/>
<feature type="compositionally biased region" description="Basic and acidic residues" evidence="1">
    <location>
        <begin position="21"/>
        <end position="37"/>
    </location>
</feature>
<organism evidence="3 4">
    <name type="scientific">Scleroderma citrinum Foug A</name>
    <dbReference type="NCBI Taxonomy" id="1036808"/>
    <lineage>
        <taxon>Eukaryota</taxon>
        <taxon>Fungi</taxon>
        <taxon>Dikarya</taxon>
        <taxon>Basidiomycota</taxon>
        <taxon>Agaricomycotina</taxon>
        <taxon>Agaricomycetes</taxon>
        <taxon>Agaricomycetidae</taxon>
        <taxon>Boletales</taxon>
        <taxon>Sclerodermatineae</taxon>
        <taxon>Sclerodermataceae</taxon>
        <taxon>Scleroderma</taxon>
    </lineage>
</organism>
<feature type="region of interest" description="Disordered" evidence="1">
    <location>
        <begin position="562"/>
        <end position="606"/>
    </location>
</feature>
<feature type="region of interest" description="Disordered" evidence="1">
    <location>
        <begin position="274"/>
        <end position="296"/>
    </location>
</feature>
<dbReference type="AlphaFoldDB" id="A0A0C3DBL2"/>
<feature type="region of interest" description="Disordered" evidence="1">
    <location>
        <begin position="343"/>
        <end position="376"/>
    </location>
</feature>
<dbReference type="GO" id="GO:0016887">
    <property type="term" value="F:ATP hydrolysis activity"/>
    <property type="evidence" value="ECO:0007669"/>
    <property type="project" value="InterPro"/>
</dbReference>
<dbReference type="PANTHER" id="PTHR23389:SF21">
    <property type="entry name" value="ATPASE FAMILY AAA DOMAIN-CONTAINING PROTEIN 5"/>
    <property type="match status" value="1"/>
</dbReference>
<dbReference type="Proteomes" id="UP000053989">
    <property type="component" value="Unassembled WGS sequence"/>
</dbReference>
<evidence type="ECO:0000259" key="2">
    <source>
        <dbReference type="SMART" id="SM00382"/>
    </source>
</evidence>
<evidence type="ECO:0000313" key="4">
    <source>
        <dbReference type="Proteomes" id="UP000053989"/>
    </source>
</evidence>
<dbReference type="PANTHER" id="PTHR23389">
    <property type="entry name" value="CHROMOSOME TRANSMISSION FIDELITY FACTOR 18"/>
    <property type="match status" value="1"/>
</dbReference>
<name>A0A0C3DBL2_9AGAM</name>
<dbReference type="GO" id="GO:0003677">
    <property type="term" value="F:DNA binding"/>
    <property type="evidence" value="ECO:0007669"/>
    <property type="project" value="TreeGrafter"/>
</dbReference>
<dbReference type="InParanoid" id="A0A0C3DBL2"/>
<protein>
    <recommendedName>
        <fullName evidence="2">AAA+ ATPase domain-containing protein</fullName>
    </recommendedName>
</protein>
<feature type="compositionally biased region" description="Acidic residues" evidence="1">
    <location>
        <begin position="113"/>
        <end position="122"/>
    </location>
</feature>
<feature type="compositionally biased region" description="Basic residues" evidence="1">
    <location>
        <begin position="1"/>
        <end position="11"/>
    </location>
</feature>
<reference evidence="4" key="2">
    <citation type="submission" date="2015-01" db="EMBL/GenBank/DDBJ databases">
        <title>Evolutionary Origins and Diversification of the Mycorrhizal Mutualists.</title>
        <authorList>
            <consortium name="DOE Joint Genome Institute"/>
            <consortium name="Mycorrhizal Genomics Consortium"/>
            <person name="Kohler A."/>
            <person name="Kuo A."/>
            <person name="Nagy L.G."/>
            <person name="Floudas D."/>
            <person name="Copeland A."/>
            <person name="Barry K.W."/>
            <person name="Cichocki N."/>
            <person name="Veneault-Fourrey C."/>
            <person name="LaButti K."/>
            <person name="Lindquist E.A."/>
            <person name="Lipzen A."/>
            <person name="Lundell T."/>
            <person name="Morin E."/>
            <person name="Murat C."/>
            <person name="Riley R."/>
            <person name="Ohm R."/>
            <person name="Sun H."/>
            <person name="Tunlid A."/>
            <person name="Henrissat B."/>
            <person name="Grigoriev I.V."/>
            <person name="Hibbett D.S."/>
            <person name="Martin F."/>
        </authorList>
    </citation>
    <scope>NUCLEOTIDE SEQUENCE [LARGE SCALE GENOMIC DNA]</scope>
    <source>
        <strain evidence="4">Foug A</strain>
    </source>
</reference>